<dbReference type="PANTHER" id="PTHR33453">
    <property type="match status" value="1"/>
</dbReference>
<dbReference type="Pfam" id="PF00652">
    <property type="entry name" value="Ricin_B_lectin"/>
    <property type="match status" value="2"/>
</dbReference>
<accession>A0A835B7Q9</accession>
<feature type="chain" id="PRO_5032482354" description="Ribosome-inactivating protein" evidence="4">
    <location>
        <begin position="26"/>
        <end position="596"/>
    </location>
</feature>
<evidence type="ECO:0000259" key="5">
    <source>
        <dbReference type="SMART" id="SM00458"/>
    </source>
</evidence>
<feature type="domain" description="Ricin B lectin" evidence="5">
    <location>
        <begin position="471"/>
        <end position="595"/>
    </location>
</feature>
<dbReference type="PRINTS" id="PR00396">
    <property type="entry name" value="SHIGARICIN"/>
</dbReference>
<dbReference type="SUPFAM" id="SSF50370">
    <property type="entry name" value="Ricin B-like lectins"/>
    <property type="match status" value="2"/>
</dbReference>
<evidence type="ECO:0000256" key="1">
    <source>
        <dbReference type="ARBA" id="ARBA00023157"/>
    </source>
</evidence>
<dbReference type="AlphaFoldDB" id="A0A835B7Q9"/>
<dbReference type="InterPro" id="IPR016138">
    <property type="entry name" value="Ribosome_inactivat_prot_sub1"/>
</dbReference>
<proteinExistence type="inferred from homology"/>
<feature type="signal peptide" evidence="4">
    <location>
        <begin position="1"/>
        <end position="25"/>
    </location>
</feature>
<comment type="catalytic activity">
    <reaction evidence="3">
        <text>Endohydrolysis of the N-glycosidic bond at one specific adenosine on the 28S rRNA.</text>
        <dbReference type="EC" id="3.2.2.22"/>
    </reaction>
</comment>
<name>A0A835B7Q9_9POAL</name>
<dbReference type="InterPro" id="IPR001574">
    <property type="entry name" value="Ribosome_inactivat_prot"/>
</dbReference>
<dbReference type="Gene3D" id="4.10.470.10">
    <property type="entry name" value="Ricin (A Subunit), domain 2"/>
    <property type="match status" value="1"/>
</dbReference>
<keyword evidence="7" id="KW-1185">Reference proteome</keyword>
<dbReference type="Pfam" id="PF00161">
    <property type="entry name" value="RIP"/>
    <property type="match status" value="1"/>
</dbReference>
<dbReference type="Gene3D" id="2.80.10.50">
    <property type="match status" value="2"/>
</dbReference>
<evidence type="ECO:0000256" key="2">
    <source>
        <dbReference type="ARBA" id="ARBA00023180"/>
    </source>
</evidence>
<dbReference type="InterPro" id="IPR036041">
    <property type="entry name" value="Ribosome-inact_prot_sf"/>
</dbReference>
<keyword evidence="4" id="KW-0732">Signal</keyword>
<sequence>MKGGTLQAILMLLNMALLAPWLCLASSSAPLLLPSDTTAASAALRDYPQVQFSTASATPETYNAFITAVRAALVSKSPSQSNGIPVLLSKDDPSAISTYLNVTLTNKAGYSVSLKMDVTGAFFTAYEAGKASCLLKRSPSGGAFSSATCYVDPWALTSASTSPELIAGDDLGASAAAAATWKAKDLDEAVSSLYLYPTGNATEKKLSAAVSAIDVMIASAATFPYVQRRVSAGMRDGNGVSDDGSLQTLRSRWPTLSSAVQESFQGSLAAPVSIQRSNGAWITVDNVRTAAPLVSFLQHDDCKAATSSSSSSSSHPMVIRSVLEEEEAAAMVAGVDAPAKCSKAEPTVRIVGPEGRCVDVPYNWYYSGSQVQLWSCKSTADVNQLWTFKRDGTIRSNGWCLVTSGSRVVVDDCTNCAAASSVWNVRADGTIALKSTGLVLAVTSSSAFAPVTVRKDDRGTGQSWTPTNVTSPLTAPVVGYGDLCLQVDFAGAVSLAACGDGAAWSLYPDGSLRPPAWLFLQWRCLAADASGKVAVRYCDGSGSACERWVFRSDGTILNTGTGMVLDATPSKSKRGCYDVVVSKATGSATQQWALML</sequence>
<feature type="domain" description="Ricin B lectin" evidence="5">
    <location>
        <begin position="345"/>
        <end position="467"/>
    </location>
</feature>
<organism evidence="6 7">
    <name type="scientific">Digitaria exilis</name>
    <dbReference type="NCBI Taxonomy" id="1010633"/>
    <lineage>
        <taxon>Eukaryota</taxon>
        <taxon>Viridiplantae</taxon>
        <taxon>Streptophyta</taxon>
        <taxon>Embryophyta</taxon>
        <taxon>Tracheophyta</taxon>
        <taxon>Spermatophyta</taxon>
        <taxon>Magnoliopsida</taxon>
        <taxon>Liliopsida</taxon>
        <taxon>Poales</taxon>
        <taxon>Poaceae</taxon>
        <taxon>PACMAD clade</taxon>
        <taxon>Panicoideae</taxon>
        <taxon>Panicodae</taxon>
        <taxon>Paniceae</taxon>
        <taxon>Anthephorinae</taxon>
        <taxon>Digitaria</taxon>
    </lineage>
</organism>
<dbReference type="Gene3D" id="3.40.420.10">
    <property type="entry name" value="Ricin (A subunit), domain 1"/>
    <property type="match status" value="1"/>
</dbReference>
<keyword evidence="3" id="KW-0611">Plant defense</keyword>
<dbReference type="InterPro" id="IPR017989">
    <property type="entry name" value="Ribosome_inactivat_1/2"/>
</dbReference>
<comment type="subunit">
    <text evidence="3">Might form dimers or tetramers of disulfide-linked A and B chains.</text>
</comment>
<keyword evidence="3" id="KW-0378">Hydrolase</keyword>
<keyword evidence="1" id="KW-1015">Disulfide bond</keyword>
<dbReference type="SUPFAM" id="SSF56371">
    <property type="entry name" value="Ribosome inactivating proteins (RIP)"/>
    <property type="match status" value="1"/>
</dbReference>
<gene>
    <name evidence="6" type="ORF">HU200_040916</name>
</gene>
<dbReference type="CDD" id="cd23443">
    <property type="entry name" value="beta-trefoil_Ricin_RIPs_II_rpt1"/>
    <property type="match status" value="1"/>
</dbReference>
<dbReference type="OrthoDB" id="635641at2759"/>
<dbReference type="GO" id="GO:0017148">
    <property type="term" value="P:negative regulation of translation"/>
    <property type="evidence" value="ECO:0007669"/>
    <property type="project" value="UniProtKB-KW"/>
</dbReference>
<dbReference type="InterPro" id="IPR016139">
    <property type="entry name" value="Ribosome_inactivat_prot_sub2"/>
</dbReference>
<dbReference type="PANTHER" id="PTHR33453:SF34">
    <property type="entry name" value="RIBOSOME-INACTIVATING PROTEIN"/>
    <property type="match status" value="1"/>
</dbReference>
<comment type="function">
    <text evidence="3">The A chain is responsible for inhibiting protein synthesis through the catalytic inactivation of 60S ribosomal subunits by removing adenine from position 4,324 of 28S rRNA. The B chain binds to cell receptors and probably facilitates the entry into the cell of the A chain; B chains are also responsible for cell agglutination (lectin activity).</text>
</comment>
<comment type="caution">
    <text evidence="6">The sequence shown here is derived from an EMBL/GenBank/DDBJ whole genome shotgun (WGS) entry which is preliminary data.</text>
</comment>
<comment type="similarity">
    <text evidence="3">Belongs to the ribosome-inactivating protein family.</text>
</comment>
<dbReference type="GO" id="GO:0030598">
    <property type="term" value="F:rRNA N-glycosylase activity"/>
    <property type="evidence" value="ECO:0007669"/>
    <property type="project" value="UniProtKB-EC"/>
</dbReference>
<dbReference type="InterPro" id="IPR000772">
    <property type="entry name" value="Ricin_B_lectin"/>
</dbReference>
<evidence type="ECO:0000313" key="6">
    <source>
        <dbReference type="EMBL" id="KAF8690553.1"/>
    </source>
</evidence>
<dbReference type="GO" id="GO:0090729">
    <property type="term" value="F:toxin activity"/>
    <property type="evidence" value="ECO:0007669"/>
    <property type="project" value="UniProtKB-KW"/>
</dbReference>
<keyword evidence="2" id="KW-0325">Glycoprotein</keyword>
<dbReference type="EC" id="3.2.2.22" evidence="3"/>
<dbReference type="SMART" id="SM00458">
    <property type="entry name" value="RICIN"/>
    <property type="match status" value="2"/>
</dbReference>
<reference evidence="6" key="1">
    <citation type="submission" date="2020-07" db="EMBL/GenBank/DDBJ databases">
        <title>Genome sequence and genetic diversity analysis of an under-domesticated orphan crop, white fonio (Digitaria exilis).</title>
        <authorList>
            <person name="Bennetzen J.L."/>
            <person name="Chen S."/>
            <person name="Ma X."/>
            <person name="Wang X."/>
            <person name="Yssel A.E.J."/>
            <person name="Chaluvadi S.R."/>
            <person name="Johnson M."/>
            <person name="Gangashetty P."/>
            <person name="Hamidou F."/>
            <person name="Sanogo M.D."/>
            <person name="Zwaenepoel A."/>
            <person name="Wallace J."/>
            <person name="Van De Peer Y."/>
            <person name="Van Deynze A."/>
        </authorList>
    </citation>
    <scope>NUCLEOTIDE SEQUENCE</scope>
    <source>
        <tissue evidence="6">Leaves</tissue>
    </source>
</reference>
<evidence type="ECO:0000313" key="7">
    <source>
        <dbReference type="Proteomes" id="UP000636709"/>
    </source>
</evidence>
<dbReference type="GO" id="GO:0006952">
    <property type="term" value="P:defense response"/>
    <property type="evidence" value="ECO:0007669"/>
    <property type="project" value="UniProtKB-KW"/>
</dbReference>
<dbReference type="PROSITE" id="PS50231">
    <property type="entry name" value="RICIN_B_LECTIN"/>
    <property type="match status" value="2"/>
</dbReference>
<dbReference type="Gramene" id="Dexi2A01G0008430.1">
    <property type="protein sequence ID" value="Dexi2A01G0008430.1:cds"/>
    <property type="gene ID" value="Dexi2A01G0008430"/>
</dbReference>
<dbReference type="EMBL" id="JACEFO010001972">
    <property type="protein sequence ID" value="KAF8690553.1"/>
    <property type="molecule type" value="Genomic_DNA"/>
</dbReference>
<evidence type="ECO:0000256" key="3">
    <source>
        <dbReference type="RuleBase" id="RU004915"/>
    </source>
</evidence>
<protein>
    <recommendedName>
        <fullName evidence="3">Ribosome-inactivating protein</fullName>
    </recommendedName>
    <component>
        <recommendedName>
            <fullName evidence="3">Ribosome-inactivating protein chain A</fullName>
        </recommendedName>
        <alternativeName>
            <fullName evidence="3">rRNA N-glycosidase</fullName>
            <ecNumber evidence="3">3.2.2.22</ecNumber>
        </alternativeName>
    </component>
    <component>
        <recommendedName>
            <fullName evidence="3">Ribosome-inactivating protein chain B</fullName>
        </recommendedName>
    </component>
</protein>
<keyword evidence="3" id="KW-0652">Protein synthesis inhibitor</keyword>
<dbReference type="Proteomes" id="UP000636709">
    <property type="component" value="Unassembled WGS sequence"/>
</dbReference>
<keyword evidence="3" id="KW-0800">Toxin</keyword>
<evidence type="ECO:0000256" key="4">
    <source>
        <dbReference type="SAM" id="SignalP"/>
    </source>
</evidence>
<dbReference type="InterPro" id="IPR035992">
    <property type="entry name" value="Ricin_B-like_lectins"/>
</dbReference>